<evidence type="ECO:0000313" key="2">
    <source>
        <dbReference type="EMBL" id="QEW24750.1"/>
    </source>
</evidence>
<dbReference type="Proteomes" id="UP000051401">
    <property type="component" value="Unassembled WGS sequence"/>
</dbReference>
<dbReference type="Gene3D" id="3.40.50.2000">
    <property type="entry name" value="Glycogen Phosphorylase B"/>
    <property type="match status" value="2"/>
</dbReference>
<dbReference type="EMBL" id="CP031598">
    <property type="protein sequence ID" value="QEW24750.1"/>
    <property type="molecule type" value="Genomic_DNA"/>
</dbReference>
<protein>
    <submittedName>
        <fullName evidence="1">Uncharacterized protein</fullName>
    </submittedName>
</protein>
<reference evidence="1 3" key="1">
    <citation type="submission" date="2015-04" db="EMBL/GenBank/DDBJ databases">
        <title>The draft genome sequence of Roseovarius indicus B108T.</title>
        <authorList>
            <person name="Li G."/>
            <person name="Lai Q."/>
            <person name="Shao Z."/>
            <person name="Yan P."/>
        </authorList>
    </citation>
    <scope>NUCLEOTIDE SEQUENCE [LARGE SCALE GENOMIC DNA]</scope>
    <source>
        <strain evidence="1 3">B108</strain>
    </source>
</reference>
<evidence type="ECO:0000313" key="3">
    <source>
        <dbReference type="Proteomes" id="UP000051401"/>
    </source>
</evidence>
<dbReference type="SUPFAM" id="SSF53756">
    <property type="entry name" value="UDP-Glycosyltransferase/glycogen phosphorylase"/>
    <property type="match status" value="1"/>
</dbReference>
<dbReference type="EMBL" id="LAXI01000033">
    <property type="protein sequence ID" value="KRS14164.1"/>
    <property type="molecule type" value="Genomic_DNA"/>
</dbReference>
<accession>A0A0T5NZ61</accession>
<dbReference type="Proteomes" id="UP000325785">
    <property type="component" value="Chromosome"/>
</dbReference>
<name>A0A0T5NZ61_9RHOB</name>
<reference evidence="2 4" key="2">
    <citation type="submission" date="2018-08" db="EMBL/GenBank/DDBJ databases">
        <title>Genetic Globetrotter - A new plasmid hitch-hiking vast phylogenetic and geographic distances.</title>
        <authorList>
            <person name="Vollmers J."/>
            <person name="Petersen J."/>
        </authorList>
    </citation>
    <scope>NUCLEOTIDE SEQUENCE [LARGE SCALE GENOMIC DNA]</scope>
    <source>
        <strain evidence="2 4">DSM 26383</strain>
    </source>
</reference>
<dbReference type="PATRIC" id="fig|540747.5.peg.4129"/>
<dbReference type="KEGG" id="rid:RIdsm_00533"/>
<gene>
    <name evidence="2" type="ORF">RIdsm_00533</name>
    <name evidence="1" type="ORF">XM52_26815</name>
</gene>
<evidence type="ECO:0000313" key="4">
    <source>
        <dbReference type="Proteomes" id="UP000325785"/>
    </source>
</evidence>
<dbReference type="AlphaFoldDB" id="A0A0T5NZ61"/>
<dbReference type="STRING" id="540747.SAMN04488031_12050"/>
<proteinExistence type="predicted"/>
<keyword evidence="3" id="KW-1185">Reference proteome</keyword>
<evidence type="ECO:0000313" key="1">
    <source>
        <dbReference type="EMBL" id="KRS14164.1"/>
    </source>
</evidence>
<sequence>MTRALINTTDLMAPGWRFMADHMPDPDLDWSSFTSQAYGGPNRVRRLRAVTAAALAARRARKAGHKPLLISHLPNMAALTNFTRRALCPSVPQIAFSFNFTALPDGARRKAYRNGLRDIDEFVVFSAHEKQLYARELGVPPDRIRVLKWAMDPPETALDADAARPDQPYLCSIGGEARDYRLLANAMRRLPGRRAVVIARPYSVQGIDFPDNVDVRLNQPGPVTWRLATDSVGLALPLLSHQTACGHITLVAAKLLGVPVVATDCLGLAEYLSDGTVYGRIAPGDTDAMVEAIEGLFTDRDAAQAIAQTAQIKARTEHAPSNWVRYMEDALTRL</sequence>
<dbReference type="RefSeq" id="WP_057821416.1">
    <property type="nucleotide sequence ID" value="NZ_CP031598.1"/>
</dbReference>
<organism evidence="1 3">
    <name type="scientific">Roseovarius indicus</name>
    <dbReference type="NCBI Taxonomy" id="540747"/>
    <lineage>
        <taxon>Bacteria</taxon>
        <taxon>Pseudomonadati</taxon>
        <taxon>Pseudomonadota</taxon>
        <taxon>Alphaproteobacteria</taxon>
        <taxon>Rhodobacterales</taxon>
        <taxon>Roseobacteraceae</taxon>
        <taxon>Roseovarius</taxon>
    </lineage>
</organism>
<dbReference type="OrthoDB" id="8226882at2"/>